<name>A0AAW1UFT0_9CUCU</name>
<accession>A0AAW1UFT0</accession>
<dbReference type="Proteomes" id="UP001431783">
    <property type="component" value="Unassembled WGS sequence"/>
</dbReference>
<comment type="caution">
    <text evidence="1">The sequence shown here is derived from an EMBL/GenBank/DDBJ whole genome shotgun (WGS) entry which is preliminary data.</text>
</comment>
<protein>
    <submittedName>
        <fullName evidence="1">Uncharacterized protein</fullName>
    </submittedName>
</protein>
<evidence type="ECO:0000313" key="2">
    <source>
        <dbReference type="Proteomes" id="UP001431783"/>
    </source>
</evidence>
<proteinExistence type="predicted"/>
<gene>
    <name evidence="1" type="ORF">WA026_008401</name>
</gene>
<sequence>MKQQAEIAKPFIETVVEKDNLNKTYELLAAKIEAMVDCKLQYIVKDFDFKLLNLKKDTNQPSEKVLFSTALKGTQKQKYNDNQTKFEKIKTKSKNNLLDEQRKFMDEIINLEIITEENKKTSEYPKNPPQKLKVTNDDFLSQNYAPKNPSMKGAEQGHKNTLKGVNILNKKAMIGTERKLGMLTQLNLLNQ</sequence>
<evidence type="ECO:0000313" key="1">
    <source>
        <dbReference type="EMBL" id="KAK9879900.1"/>
    </source>
</evidence>
<reference evidence="1 2" key="1">
    <citation type="submission" date="2023-03" db="EMBL/GenBank/DDBJ databases">
        <title>Genome insight into feeding habits of ladybird beetles.</title>
        <authorList>
            <person name="Li H.-S."/>
            <person name="Huang Y.-H."/>
            <person name="Pang H."/>
        </authorList>
    </citation>
    <scope>NUCLEOTIDE SEQUENCE [LARGE SCALE GENOMIC DNA]</scope>
    <source>
        <strain evidence="1">SYSU_2023b</strain>
        <tissue evidence="1">Whole body</tissue>
    </source>
</reference>
<keyword evidence="2" id="KW-1185">Reference proteome</keyword>
<dbReference type="EMBL" id="JARQZJ010000063">
    <property type="protein sequence ID" value="KAK9879900.1"/>
    <property type="molecule type" value="Genomic_DNA"/>
</dbReference>
<organism evidence="1 2">
    <name type="scientific">Henosepilachna vigintioctopunctata</name>
    <dbReference type="NCBI Taxonomy" id="420089"/>
    <lineage>
        <taxon>Eukaryota</taxon>
        <taxon>Metazoa</taxon>
        <taxon>Ecdysozoa</taxon>
        <taxon>Arthropoda</taxon>
        <taxon>Hexapoda</taxon>
        <taxon>Insecta</taxon>
        <taxon>Pterygota</taxon>
        <taxon>Neoptera</taxon>
        <taxon>Endopterygota</taxon>
        <taxon>Coleoptera</taxon>
        <taxon>Polyphaga</taxon>
        <taxon>Cucujiformia</taxon>
        <taxon>Coccinelloidea</taxon>
        <taxon>Coccinellidae</taxon>
        <taxon>Epilachninae</taxon>
        <taxon>Epilachnini</taxon>
        <taxon>Henosepilachna</taxon>
    </lineage>
</organism>
<dbReference type="AlphaFoldDB" id="A0AAW1UFT0"/>